<keyword evidence="3" id="KW-1185">Reference proteome</keyword>
<dbReference type="EMBL" id="MH153804">
    <property type="protein sequence ID" value="AWN03699.1"/>
    <property type="molecule type" value="Genomic_DNA"/>
</dbReference>
<organism evidence="2 3">
    <name type="scientific">Gordonia phage Jace</name>
    <dbReference type="NCBI Taxonomy" id="2182360"/>
    <lineage>
        <taxon>Viruses</taxon>
        <taxon>Duplodnaviria</taxon>
        <taxon>Heunggongvirae</taxon>
        <taxon>Uroviricota</taxon>
        <taxon>Caudoviricetes</taxon>
        <taxon>Jacevirus</taxon>
        <taxon>Jacevirus jace</taxon>
    </lineage>
</organism>
<evidence type="ECO:0000313" key="3">
    <source>
        <dbReference type="Proteomes" id="UP000246975"/>
    </source>
</evidence>
<feature type="region of interest" description="Disordered" evidence="1">
    <location>
        <begin position="1"/>
        <end position="32"/>
    </location>
</feature>
<evidence type="ECO:0000313" key="2">
    <source>
        <dbReference type="EMBL" id="AWN03699.1"/>
    </source>
</evidence>
<dbReference type="RefSeq" id="YP_009801725.1">
    <property type="nucleotide sequence ID" value="NC_047974.1"/>
</dbReference>
<dbReference type="KEGG" id="vg:54992243"/>
<proteinExistence type="predicted"/>
<evidence type="ECO:0000256" key="1">
    <source>
        <dbReference type="SAM" id="MobiDB-lite"/>
    </source>
</evidence>
<sequence>MSTREQRAPFKSQARLRMRPKPKPEPEPQVKLPGDVELTFRNLDEIGQTPDGRLYLGDPSNIVESNPPAAEPEPKPINVRGDW</sequence>
<protein>
    <submittedName>
        <fullName evidence="2">Uncharacterized protein</fullName>
    </submittedName>
</protein>
<feature type="region of interest" description="Disordered" evidence="1">
    <location>
        <begin position="64"/>
        <end position="83"/>
    </location>
</feature>
<reference evidence="2 3" key="1">
    <citation type="submission" date="2018-03" db="EMBL/GenBank/DDBJ databases">
        <authorList>
            <person name="Garlena R.A."/>
            <person name="Russell D.A."/>
            <person name="Pope W.H."/>
            <person name="Jacobs-Sera D."/>
            <person name="Hatfull G.F."/>
        </authorList>
    </citation>
    <scope>NUCLEOTIDE SEQUENCE [LARGE SCALE GENOMIC DNA]</scope>
</reference>
<dbReference type="Proteomes" id="UP000246975">
    <property type="component" value="Segment"/>
</dbReference>
<accession>A0A2U8UJ53</accession>
<dbReference type="GeneID" id="54992243"/>
<gene>
    <name evidence="2" type="primary">79</name>
    <name evidence="2" type="ORF">PBI_JACE_79</name>
</gene>
<name>A0A2U8UJ53_9CAUD</name>